<gene>
    <name evidence="2" type="ORF">EV186_106358</name>
</gene>
<dbReference type="Pfam" id="PF26136">
    <property type="entry name" value="SCO6045_C"/>
    <property type="match status" value="1"/>
</dbReference>
<accession>A0A4R6S420</accession>
<sequence length="117" mass="13185">MTREELAARQAQLLWALLADGDPPPGFAAEDLEREAKALWAKRRRVTAMLRPDVAEELGEQYVAAFDRFARSHPKSVTTRARQDADDFAAWAIAEGLLASPPRRPWWKLKDRSSGGR</sequence>
<evidence type="ECO:0000313" key="3">
    <source>
        <dbReference type="Proteomes" id="UP000295444"/>
    </source>
</evidence>
<keyword evidence="3" id="KW-1185">Reference proteome</keyword>
<dbReference type="RefSeq" id="WP_133852945.1">
    <property type="nucleotide sequence ID" value="NZ_SNXZ01000006.1"/>
</dbReference>
<organism evidence="2 3">
    <name type="scientific">Labedaea rhizosphaerae</name>
    <dbReference type="NCBI Taxonomy" id="598644"/>
    <lineage>
        <taxon>Bacteria</taxon>
        <taxon>Bacillati</taxon>
        <taxon>Actinomycetota</taxon>
        <taxon>Actinomycetes</taxon>
        <taxon>Pseudonocardiales</taxon>
        <taxon>Pseudonocardiaceae</taxon>
        <taxon>Labedaea</taxon>
    </lineage>
</organism>
<evidence type="ECO:0000313" key="2">
    <source>
        <dbReference type="EMBL" id="TDP93964.1"/>
    </source>
</evidence>
<name>A0A4R6S420_LABRH</name>
<dbReference type="Proteomes" id="UP000295444">
    <property type="component" value="Unassembled WGS sequence"/>
</dbReference>
<dbReference type="InterPro" id="IPR058711">
    <property type="entry name" value="SCO6045-like_C"/>
</dbReference>
<comment type="caution">
    <text evidence="2">The sequence shown here is derived from an EMBL/GenBank/DDBJ whole genome shotgun (WGS) entry which is preliminary data.</text>
</comment>
<reference evidence="2 3" key="1">
    <citation type="submission" date="2019-03" db="EMBL/GenBank/DDBJ databases">
        <title>Genomic Encyclopedia of Type Strains, Phase IV (KMG-IV): sequencing the most valuable type-strain genomes for metagenomic binning, comparative biology and taxonomic classification.</title>
        <authorList>
            <person name="Goeker M."/>
        </authorList>
    </citation>
    <scope>NUCLEOTIDE SEQUENCE [LARGE SCALE GENOMIC DNA]</scope>
    <source>
        <strain evidence="2 3">DSM 45361</strain>
    </source>
</reference>
<dbReference type="AlphaFoldDB" id="A0A4R6S420"/>
<protein>
    <recommendedName>
        <fullName evidence="1">SCO6045-like C-terminal domain-containing protein</fullName>
    </recommendedName>
</protein>
<dbReference type="OrthoDB" id="5382443at2"/>
<feature type="domain" description="SCO6045-like C-terminal" evidence="1">
    <location>
        <begin position="7"/>
        <end position="92"/>
    </location>
</feature>
<proteinExistence type="predicted"/>
<dbReference type="EMBL" id="SNXZ01000006">
    <property type="protein sequence ID" value="TDP93964.1"/>
    <property type="molecule type" value="Genomic_DNA"/>
</dbReference>
<evidence type="ECO:0000259" key="1">
    <source>
        <dbReference type="Pfam" id="PF26136"/>
    </source>
</evidence>